<dbReference type="EMBL" id="MJUW02000024">
    <property type="protein sequence ID" value="OQD46658.1"/>
    <property type="molecule type" value="Genomic_DNA"/>
</dbReference>
<dbReference type="Proteomes" id="UP000242219">
    <property type="component" value="Unassembled WGS sequence"/>
</dbReference>
<comment type="caution">
    <text evidence="2">The sequence shown here is derived from an EMBL/GenBank/DDBJ whole genome shotgun (WGS) entry which is preliminary data.</text>
</comment>
<keyword evidence="3" id="KW-1185">Reference proteome</keyword>
<reference evidence="2 3" key="1">
    <citation type="journal article" date="2016" name="Genome Announc.">
        <title>Draft Genome Sequence of the Anaerobic Ammonium-Oxidizing Bacterium 'Candidatus Brocadia sp. 40'.</title>
        <authorList>
            <person name="Ali M."/>
            <person name="Haroon M.F."/>
            <person name="Narita Y."/>
            <person name="Zhang L."/>
            <person name="Rangel Shaw D."/>
            <person name="Okabe S."/>
            <person name="Saikaly P.E."/>
        </authorList>
    </citation>
    <scope>NUCLEOTIDE SEQUENCE [LARGE SCALE GENOMIC DNA]</scope>
    <source>
        <strain evidence="2 3">40</strain>
    </source>
</reference>
<name>A0A1V6M2M5_9BACT</name>
<accession>A0A1V6M2M5</accession>
<proteinExistence type="predicted"/>
<organism evidence="2 3">
    <name type="scientific">Candidatus Brocadia sapporoensis</name>
    <dbReference type="NCBI Taxonomy" id="392547"/>
    <lineage>
        <taxon>Bacteria</taxon>
        <taxon>Pseudomonadati</taxon>
        <taxon>Planctomycetota</taxon>
        <taxon>Candidatus Brocadiia</taxon>
        <taxon>Candidatus Brocadiales</taxon>
        <taxon>Candidatus Brocadiaceae</taxon>
        <taxon>Candidatus Brocadia</taxon>
    </lineage>
</organism>
<evidence type="ECO:0000313" key="3">
    <source>
        <dbReference type="Proteomes" id="UP000242219"/>
    </source>
</evidence>
<evidence type="ECO:0000313" key="2">
    <source>
        <dbReference type="EMBL" id="OQD46658.1"/>
    </source>
</evidence>
<sequence length="92" mass="10541">MKKRWQDTTTGKKKRLPDEHHFPQVSFEDRDTGDIWRCKDTCYPTCSDSKKRCSVVVVRCTLAIKTRRSSGYETYPVQRCGKVGLTQSPAVG</sequence>
<gene>
    <name evidence="2" type="ORF">BIY37_01895</name>
</gene>
<feature type="region of interest" description="Disordered" evidence="1">
    <location>
        <begin position="1"/>
        <end position="21"/>
    </location>
</feature>
<dbReference type="AlphaFoldDB" id="A0A1V6M2M5"/>
<protein>
    <submittedName>
        <fullName evidence="2">Uncharacterized protein</fullName>
    </submittedName>
</protein>
<evidence type="ECO:0000256" key="1">
    <source>
        <dbReference type="SAM" id="MobiDB-lite"/>
    </source>
</evidence>